<evidence type="ECO:0000313" key="1">
    <source>
        <dbReference type="EMBL" id="TFK61400.1"/>
    </source>
</evidence>
<organism evidence="1 2">
    <name type="scientific">Pluteus cervinus</name>
    <dbReference type="NCBI Taxonomy" id="181527"/>
    <lineage>
        <taxon>Eukaryota</taxon>
        <taxon>Fungi</taxon>
        <taxon>Dikarya</taxon>
        <taxon>Basidiomycota</taxon>
        <taxon>Agaricomycotina</taxon>
        <taxon>Agaricomycetes</taxon>
        <taxon>Agaricomycetidae</taxon>
        <taxon>Agaricales</taxon>
        <taxon>Pluteineae</taxon>
        <taxon>Pluteaceae</taxon>
        <taxon>Pluteus</taxon>
    </lineage>
</organism>
<reference evidence="1 2" key="1">
    <citation type="journal article" date="2019" name="Nat. Ecol. Evol.">
        <title>Megaphylogeny resolves global patterns of mushroom evolution.</title>
        <authorList>
            <person name="Varga T."/>
            <person name="Krizsan K."/>
            <person name="Foldi C."/>
            <person name="Dima B."/>
            <person name="Sanchez-Garcia M."/>
            <person name="Sanchez-Ramirez S."/>
            <person name="Szollosi G.J."/>
            <person name="Szarkandi J.G."/>
            <person name="Papp V."/>
            <person name="Albert L."/>
            <person name="Andreopoulos W."/>
            <person name="Angelini C."/>
            <person name="Antonin V."/>
            <person name="Barry K.W."/>
            <person name="Bougher N.L."/>
            <person name="Buchanan P."/>
            <person name="Buyck B."/>
            <person name="Bense V."/>
            <person name="Catcheside P."/>
            <person name="Chovatia M."/>
            <person name="Cooper J."/>
            <person name="Damon W."/>
            <person name="Desjardin D."/>
            <person name="Finy P."/>
            <person name="Geml J."/>
            <person name="Haridas S."/>
            <person name="Hughes K."/>
            <person name="Justo A."/>
            <person name="Karasinski D."/>
            <person name="Kautmanova I."/>
            <person name="Kiss B."/>
            <person name="Kocsube S."/>
            <person name="Kotiranta H."/>
            <person name="LaButti K.M."/>
            <person name="Lechner B.E."/>
            <person name="Liimatainen K."/>
            <person name="Lipzen A."/>
            <person name="Lukacs Z."/>
            <person name="Mihaltcheva S."/>
            <person name="Morgado L.N."/>
            <person name="Niskanen T."/>
            <person name="Noordeloos M.E."/>
            <person name="Ohm R.A."/>
            <person name="Ortiz-Santana B."/>
            <person name="Ovrebo C."/>
            <person name="Racz N."/>
            <person name="Riley R."/>
            <person name="Savchenko A."/>
            <person name="Shiryaev A."/>
            <person name="Soop K."/>
            <person name="Spirin V."/>
            <person name="Szebenyi C."/>
            <person name="Tomsovsky M."/>
            <person name="Tulloss R.E."/>
            <person name="Uehling J."/>
            <person name="Grigoriev I.V."/>
            <person name="Vagvolgyi C."/>
            <person name="Papp T."/>
            <person name="Martin F.M."/>
            <person name="Miettinen O."/>
            <person name="Hibbett D.S."/>
            <person name="Nagy L.G."/>
        </authorList>
    </citation>
    <scope>NUCLEOTIDE SEQUENCE [LARGE SCALE GENOMIC DNA]</scope>
    <source>
        <strain evidence="1 2">NL-1719</strain>
    </source>
</reference>
<accession>A0ACD3A7L7</accession>
<evidence type="ECO:0000313" key="2">
    <source>
        <dbReference type="Proteomes" id="UP000308600"/>
    </source>
</evidence>
<dbReference type="EMBL" id="ML208663">
    <property type="protein sequence ID" value="TFK61400.1"/>
    <property type="molecule type" value="Genomic_DNA"/>
</dbReference>
<dbReference type="Proteomes" id="UP000308600">
    <property type="component" value="Unassembled WGS sequence"/>
</dbReference>
<gene>
    <name evidence="1" type="ORF">BDN72DRAFT_863630</name>
</gene>
<keyword evidence="2" id="KW-1185">Reference proteome</keyword>
<protein>
    <submittedName>
        <fullName evidence="1">Uncharacterized protein</fullName>
    </submittedName>
</protein>
<proteinExistence type="predicted"/>
<sequence length="213" mass="23826">MQPLNFSMTQSVLTNNRRLKASSVKPPVPRSEPVMYPISKENVPPPLPPRRLNPLPLWSSSAPSTTEDIVDRLLIISDCLDVEDPEWVEIDDWMDVPENPTLCDSDRDKGWATIDPTTPFVNQRRARLRNTIQRFPCLTEFGNLGAQGLPTIQEGDEIISPNVLNTKSSPLNLPVSIAQDGFGHENKMDHVPLFAAPTPMTPIMFLPGSWSNY</sequence>
<name>A0ACD3A7L7_9AGAR</name>